<evidence type="ECO:0000313" key="2">
    <source>
        <dbReference type="Proteomes" id="UP001199260"/>
    </source>
</evidence>
<keyword evidence="2" id="KW-1185">Reference proteome</keyword>
<dbReference type="AlphaFoldDB" id="A0AAW4XTN3"/>
<dbReference type="Proteomes" id="UP001199260">
    <property type="component" value="Unassembled WGS sequence"/>
</dbReference>
<comment type="caution">
    <text evidence="1">The sequence shown here is derived from an EMBL/GenBank/DDBJ whole genome shotgun (WGS) entry which is preliminary data.</text>
</comment>
<dbReference type="EMBL" id="JAJNCT010000005">
    <property type="protein sequence ID" value="MCD2164076.1"/>
    <property type="molecule type" value="Genomic_DNA"/>
</dbReference>
<dbReference type="RefSeq" id="WP_230771175.1">
    <property type="nucleotide sequence ID" value="NZ_JAJNCT010000005.1"/>
</dbReference>
<sequence>MPTPDEKNDAMFQHYVEAFWAFSCTPPQLLAVSELLEQTEQFASHPFAQP</sequence>
<evidence type="ECO:0000313" key="1">
    <source>
        <dbReference type="EMBL" id="MCD2164076.1"/>
    </source>
</evidence>
<organism evidence="1 2">
    <name type="scientific">Comamonas koreensis</name>
    <dbReference type="NCBI Taxonomy" id="160825"/>
    <lineage>
        <taxon>Bacteria</taxon>
        <taxon>Pseudomonadati</taxon>
        <taxon>Pseudomonadota</taxon>
        <taxon>Betaproteobacteria</taxon>
        <taxon>Burkholderiales</taxon>
        <taxon>Comamonadaceae</taxon>
        <taxon>Comamonas</taxon>
    </lineage>
</organism>
<name>A0AAW4XTN3_9BURK</name>
<reference evidence="1 2" key="1">
    <citation type="submission" date="2021-11" db="EMBL/GenBank/DDBJ databases">
        <title>Genome sequence.</title>
        <authorList>
            <person name="Sun Q."/>
        </authorList>
    </citation>
    <scope>NUCLEOTIDE SEQUENCE [LARGE SCALE GENOMIC DNA]</scope>
    <source>
        <strain evidence="1 2">KCTC 12005</strain>
    </source>
</reference>
<gene>
    <name evidence="1" type="ORF">LPW39_02885</name>
</gene>
<protein>
    <submittedName>
        <fullName evidence="1">Uncharacterized protein</fullName>
    </submittedName>
</protein>
<proteinExistence type="predicted"/>
<accession>A0AAW4XTN3</accession>